<keyword evidence="4" id="KW-0436">Ligase</keyword>
<dbReference type="InterPro" id="IPR009097">
    <property type="entry name" value="Cyclic_Pdiesterase"/>
</dbReference>
<dbReference type="EC" id="3.1.4.58" evidence="2"/>
<dbReference type="Gene3D" id="3.90.1140.10">
    <property type="entry name" value="Cyclic phosphodiesterase"/>
    <property type="match status" value="1"/>
</dbReference>
<reference evidence="4 5" key="1">
    <citation type="submission" date="2019-07" db="EMBL/GenBank/DDBJ databases">
        <title>Genomic Encyclopedia of Archaeal and Bacterial Type Strains, Phase II (KMG-II): from individual species to whole genera.</title>
        <authorList>
            <person name="Goeker M."/>
        </authorList>
    </citation>
    <scope>NUCLEOTIDE SEQUENCE [LARGE SCALE GENOMIC DNA]</scope>
    <source>
        <strain evidence="4 5">DSM 21935</strain>
    </source>
</reference>
<dbReference type="HAMAP" id="MF_01940">
    <property type="entry name" value="RNA_CPDase"/>
    <property type="match status" value="1"/>
</dbReference>
<feature type="short sequence motif" description="HXTX 1" evidence="2">
    <location>
        <begin position="36"/>
        <end position="39"/>
    </location>
</feature>
<dbReference type="PANTHER" id="PTHR35561:SF1">
    <property type="entry name" value="RNA 2',3'-CYCLIC PHOSPHODIESTERASE"/>
    <property type="match status" value="1"/>
</dbReference>
<proteinExistence type="inferred from homology"/>
<dbReference type="GO" id="GO:0008664">
    <property type="term" value="F:RNA 2',3'-cyclic 3'-phosphodiesterase activity"/>
    <property type="evidence" value="ECO:0007669"/>
    <property type="project" value="UniProtKB-EC"/>
</dbReference>
<comment type="catalytic activity">
    <reaction evidence="2">
        <text>a 3'-end 2',3'-cyclophospho-ribonucleotide-RNA + H2O = a 3'-end 2'-phospho-ribonucleotide-RNA + H(+)</text>
        <dbReference type="Rhea" id="RHEA:11828"/>
        <dbReference type="Rhea" id="RHEA-COMP:10464"/>
        <dbReference type="Rhea" id="RHEA-COMP:17353"/>
        <dbReference type="ChEBI" id="CHEBI:15377"/>
        <dbReference type="ChEBI" id="CHEBI:15378"/>
        <dbReference type="ChEBI" id="CHEBI:83064"/>
        <dbReference type="ChEBI" id="CHEBI:173113"/>
        <dbReference type="EC" id="3.1.4.58"/>
    </reaction>
</comment>
<dbReference type="GO" id="GO:0004113">
    <property type="term" value="F:2',3'-cyclic-nucleotide 3'-phosphodiesterase activity"/>
    <property type="evidence" value="ECO:0007669"/>
    <property type="project" value="InterPro"/>
</dbReference>
<accession>A0A5D3YIK1</accession>
<name>A0A5D3YIK1_9BACT</name>
<evidence type="ECO:0000259" key="3">
    <source>
        <dbReference type="Pfam" id="PF02834"/>
    </source>
</evidence>
<keyword evidence="1 2" id="KW-0378">Hydrolase</keyword>
<feature type="active site" description="Proton donor" evidence="2">
    <location>
        <position position="36"/>
    </location>
</feature>
<feature type="active site" description="Proton acceptor" evidence="2">
    <location>
        <position position="120"/>
    </location>
</feature>
<feature type="domain" description="Phosphoesterase HXTX" evidence="3">
    <location>
        <begin position="92"/>
        <end position="167"/>
    </location>
</feature>
<protein>
    <recommendedName>
        <fullName evidence="2">RNA 2',3'-cyclic phosphodiesterase</fullName>
        <shortName evidence="2">RNA 2',3'-CPDase</shortName>
        <ecNumber evidence="2">3.1.4.58</ecNumber>
    </recommendedName>
</protein>
<comment type="similarity">
    <text evidence="2">Belongs to the 2H phosphoesterase superfamily. ThpR family.</text>
</comment>
<feature type="short sequence motif" description="HXTX 2" evidence="2">
    <location>
        <begin position="120"/>
        <end position="123"/>
    </location>
</feature>
<evidence type="ECO:0000313" key="5">
    <source>
        <dbReference type="Proteomes" id="UP000324595"/>
    </source>
</evidence>
<evidence type="ECO:0000313" key="4">
    <source>
        <dbReference type="EMBL" id="TYP92565.1"/>
    </source>
</evidence>
<dbReference type="RefSeq" id="WP_148899262.1">
    <property type="nucleotide sequence ID" value="NZ_VNHY01000003.1"/>
</dbReference>
<comment type="caution">
    <text evidence="4">The sequence shown here is derived from an EMBL/GenBank/DDBJ whole genome shotgun (WGS) entry which is preliminary data.</text>
</comment>
<dbReference type="Pfam" id="PF02834">
    <property type="entry name" value="LigT_PEase"/>
    <property type="match status" value="2"/>
</dbReference>
<dbReference type="AlphaFoldDB" id="A0A5D3YIK1"/>
<dbReference type="OrthoDB" id="9789350at2"/>
<dbReference type="SUPFAM" id="SSF55144">
    <property type="entry name" value="LigT-like"/>
    <property type="match status" value="1"/>
</dbReference>
<comment type="function">
    <text evidence="2">Hydrolyzes RNA 2',3'-cyclic phosphodiester to an RNA 2'-phosphomonoester.</text>
</comment>
<dbReference type="Proteomes" id="UP000324595">
    <property type="component" value="Unassembled WGS sequence"/>
</dbReference>
<organism evidence="4 5">
    <name type="scientific">Fodinibius salinus</name>
    <dbReference type="NCBI Taxonomy" id="860790"/>
    <lineage>
        <taxon>Bacteria</taxon>
        <taxon>Pseudomonadati</taxon>
        <taxon>Balneolota</taxon>
        <taxon>Balneolia</taxon>
        <taxon>Balneolales</taxon>
        <taxon>Balneolaceae</taxon>
        <taxon>Fodinibius</taxon>
    </lineage>
</organism>
<dbReference type="EMBL" id="VNHY01000003">
    <property type="protein sequence ID" value="TYP92565.1"/>
    <property type="molecule type" value="Genomic_DNA"/>
</dbReference>
<feature type="domain" description="Phosphoesterase HXTX" evidence="3">
    <location>
        <begin position="7"/>
        <end position="85"/>
    </location>
</feature>
<sequence>MRLFIALPISESIKTQLAELKQPMDGVHWQSPDQMHLTLKFLGETKESPAQQLTDYLTNIEHPVLSLTINKLGTFPQSKKPRVLWAGIKKNDSLTTLHEKIEQLCTSLGFDPENRSFIPHITLARMKDVSKEDIAPFINQHEQFHISDILVDQFVLYESRLGSDGAIHHQLQNIKLEKH</sequence>
<evidence type="ECO:0000256" key="1">
    <source>
        <dbReference type="ARBA" id="ARBA00022801"/>
    </source>
</evidence>
<keyword evidence="5" id="KW-1185">Reference proteome</keyword>
<evidence type="ECO:0000256" key="2">
    <source>
        <dbReference type="HAMAP-Rule" id="MF_01940"/>
    </source>
</evidence>
<dbReference type="InterPro" id="IPR004175">
    <property type="entry name" value="RNA_CPDase"/>
</dbReference>
<dbReference type="GO" id="GO:0016874">
    <property type="term" value="F:ligase activity"/>
    <property type="evidence" value="ECO:0007669"/>
    <property type="project" value="UniProtKB-KW"/>
</dbReference>
<dbReference type="PANTHER" id="PTHR35561">
    <property type="entry name" value="RNA 2',3'-CYCLIC PHOSPHODIESTERASE"/>
    <property type="match status" value="1"/>
</dbReference>
<gene>
    <name evidence="4" type="ORF">LX73_1927</name>
</gene>
<dbReference type="NCBIfam" id="TIGR02258">
    <property type="entry name" value="2_5_ligase"/>
    <property type="match status" value="1"/>
</dbReference>
<dbReference type="InterPro" id="IPR014051">
    <property type="entry name" value="Phosphoesterase_HXTX"/>
</dbReference>